<comment type="caution">
    <text evidence="1">The sequence shown here is derived from an EMBL/GenBank/DDBJ whole genome shotgun (WGS) entry which is preliminary data.</text>
</comment>
<dbReference type="EMBL" id="JADBEF010000001">
    <property type="protein sequence ID" value="MBE1562036.1"/>
    <property type="molecule type" value="Genomic_DNA"/>
</dbReference>
<dbReference type="Proteomes" id="UP000661607">
    <property type="component" value="Unassembled WGS sequence"/>
</dbReference>
<keyword evidence="2" id="KW-1185">Reference proteome</keyword>
<organism evidence="1 2">
    <name type="scientific">Nonomuraea africana</name>
    <dbReference type="NCBI Taxonomy" id="46171"/>
    <lineage>
        <taxon>Bacteria</taxon>
        <taxon>Bacillati</taxon>
        <taxon>Actinomycetota</taxon>
        <taxon>Actinomycetes</taxon>
        <taxon>Streptosporangiales</taxon>
        <taxon>Streptosporangiaceae</taxon>
        <taxon>Nonomuraea</taxon>
    </lineage>
</organism>
<sequence>MEFAEALLANYPQGQWISRERERLTNAINRAINRAIDRVTGDKPVTKQRTDI</sequence>
<proteinExistence type="predicted"/>
<reference evidence="1 2" key="1">
    <citation type="submission" date="2020-10" db="EMBL/GenBank/DDBJ databases">
        <title>Sequencing the genomes of 1000 actinobacteria strains.</title>
        <authorList>
            <person name="Klenk H.-P."/>
        </authorList>
    </citation>
    <scope>NUCLEOTIDE SEQUENCE [LARGE SCALE GENOMIC DNA]</scope>
    <source>
        <strain evidence="1 2">DSM 43748</strain>
    </source>
</reference>
<dbReference type="RefSeq" id="WP_225960922.1">
    <property type="nucleotide sequence ID" value="NZ_BAAASY010000030.1"/>
</dbReference>
<protein>
    <submittedName>
        <fullName evidence="1">Uncharacterized protein</fullName>
    </submittedName>
</protein>
<evidence type="ECO:0000313" key="1">
    <source>
        <dbReference type="EMBL" id="MBE1562036.1"/>
    </source>
</evidence>
<evidence type="ECO:0000313" key="2">
    <source>
        <dbReference type="Proteomes" id="UP000661607"/>
    </source>
</evidence>
<gene>
    <name evidence="1" type="ORF">H4W81_004815</name>
</gene>
<name>A0ABR9KJ40_9ACTN</name>
<accession>A0ABR9KJ40</accession>